<sequence>MGSGLPSRRAELAGITWCNGETARNIYLHYNSVAVITGYHKSQWRIGTWPTVHFLPPAVGELLVRYLIYVPAFVRFLVNCTQQVTLPNALFSEADSTWIAVKCSHKLNQTIQRINNTMPEGLTYRDMWRRIAKGVPNTQNFKLKLFPLHGRTTAKDPALRKLTGLAKKKAKDNTSLDAFPSNMKSYPGFDALPDNIQTGIINLDGSDIQYHGKSLGIPLGQGFWIQIHCVLHGHVLLIRTEELNAYQASWRDNPHAAPHIQIALINQDSTLPSIILCDRNKLATATFLHCSETSDFPPLLLWYDPQLGPCPFKEPAA</sequence>
<dbReference type="Proteomes" id="UP000324767">
    <property type="component" value="Unassembled WGS sequence"/>
</dbReference>
<accession>A0A5M8PZM4</accession>
<evidence type="ECO:0000313" key="1">
    <source>
        <dbReference type="EMBL" id="KAA6414388.1"/>
    </source>
</evidence>
<dbReference type="EMBL" id="VXIT01000002">
    <property type="protein sequence ID" value="KAA6414388.1"/>
    <property type="molecule type" value="Genomic_DNA"/>
</dbReference>
<protein>
    <submittedName>
        <fullName evidence="1">Uncharacterized protein</fullName>
    </submittedName>
</protein>
<dbReference type="AlphaFoldDB" id="A0A5M8PZM4"/>
<evidence type="ECO:0000313" key="2">
    <source>
        <dbReference type="Proteomes" id="UP000324767"/>
    </source>
</evidence>
<dbReference type="OrthoDB" id="5423286at2759"/>
<gene>
    <name evidence="1" type="ORF">FRX48_01137</name>
</gene>
<organism evidence="1 2">
    <name type="scientific">Lasallia pustulata</name>
    <dbReference type="NCBI Taxonomy" id="136370"/>
    <lineage>
        <taxon>Eukaryota</taxon>
        <taxon>Fungi</taxon>
        <taxon>Dikarya</taxon>
        <taxon>Ascomycota</taxon>
        <taxon>Pezizomycotina</taxon>
        <taxon>Lecanoromycetes</taxon>
        <taxon>OSLEUM clade</taxon>
        <taxon>Umbilicariomycetidae</taxon>
        <taxon>Umbilicariales</taxon>
        <taxon>Umbilicariaceae</taxon>
        <taxon>Lasallia</taxon>
    </lineage>
</organism>
<comment type="caution">
    <text evidence="1">The sequence shown here is derived from an EMBL/GenBank/DDBJ whole genome shotgun (WGS) entry which is preliminary data.</text>
</comment>
<reference evidence="1 2" key="1">
    <citation type="submission" date="2019-09" db="EMBL/GenBank/DDBJ databases">
        <title>The hologenome of the rock-dwelling lichen Lasallia pustulata.</title>
        <authorList>
            <person name="Greshake Tzovaras B."/>
            <person name="Segers F."/>
            <person name="Bicker A."/>
            <person name="Dal Grande F."/>
            <person name="Otte J."/>
            <person name="Hankeln T."/>
            <person name="Schmitt I."/>
            <person name="Ebersberger I."/>
        </authorList>
    </citation>
    <scope>NUCLEOTIDE SEQUENCE [LARGE SCALE GENOMIC DNA]</scope>
    <source>
        <strain evidence="1">A1-1</strain>
    </source>
</reference>
<proteinExistence type="predicted"/>
<name>A0A5M8PZM4_9LECA</name>